<reference evidence="1 2" key="1">
    <citation type="journal article" date="2018" name="J. Microbiol.">
        <title>Baekduia soli gen. nov., sp. nov., a novel bacterium isolated from the soil of Baekdu Mountain and proposal of a novel family name, Baekduiaceae fam. nov.</title>
        <authorList>
            <person name="An D.S."/>
            <person name="Siddiqi M.Z."/>
            <person name="Kim K.H."/>
            <person name="Yu H.S."/>
            <person name="Im W.T."/>
        </authorList>
    </citation>
    <scope>NUCLEOTIDE SEQUENCE [LARGE SCALE GENOMIC DNA]</scope>
    <source>
        <strain evidence="1 2">BR7-21</strain>
    </source>
</reference>
<protein>
    <submittedName>
        <fullName evidence="1">Uncharacterized protein</fullName>
    </submittedName>
</protein>
<sequence length="113" mass="12817">MDRPTFPLIVHDDERPLLRLALKVYRDDLGHEEHEIAEVAEDVAGRIADDEHVPVVLDAAAMKITWSALHALLDSTGRGQEDEREHLRALLDRLPGEHDMRAIDLDAELRGRD</sequence>
<keyword evidence="2" id="KW-1185">Reference proteome</keyword>
<proteinExistence type="predicted"/>
<dbReference type="EMBL" id="CP042430">
    <property type="protein sequence ID" value="QEC48384.1"/>
    <property type="molecule type" value="Genomic_DNA"/>
</dbReference>
<dbReference type="Proteomes" id="UP000321805">
    <property type="component" value="Chromosome"/>
</dbReference>
<dbReference type="RefSeq" id="WP_146919858.1">
    <property type="nucleotide sequence ID" value="NZ_CP042430.1"/>
</dbReference>
<accession>A0A5B8U5L5</accession>
<dbReference type="AlphaFoldDB" id="A0A5B8U5L5"/>
<organism evidence="1 2">
    <name type="scientific">Baekduia soli</name>
    <dbReference type="NCBI Taxonomy" id="496014"/>
    <lineage>
        <taxon>Bacteria</taxon>
        <taxon>Bacillati</taxon>
        <taxon>Actinomycetota</taxon>
        <taxon>Thermoleophilia</taxon>
        <taxon>Solirubrobacterales</taxon>
        <taxon>Baekduiaceae</taxon>
        <taxon>Baekduia</taxon>
    </lineage>
</organism>
<evidence type="ECO:0000313" key="1">
    <source>
        <dbReference type="EMBL" id="QEC48384.1"/>
    </source>
</evidence>
<dbReference type="OrthoDB" id="5244468at2"/>
<dbReference type="KEGG" id="bsol:FSW04_12935"/>
<gene>
    <name evidence="1" type="ORF">FSW04_12935</name>
</gene>
<name>A0A5B8U5L5_9ACTN</name>
<evidence type="ECO:0000313" key="2">
    <source>
        <dbReference type="Proteomes" id="UP000321805"/>
    </source>
</evidence>